<keyword evidence="4" id="KW-0472">Membrane</keyword>
<sequence length="681" mass="75814">MAVGMASQLFQGVTATNRFNQTNKFRSLEKRHSLPFPSTSFPSVAYAQDSLVHNVSERTYRPVLYVPSRYRAMGARSFALPVPWQEIPLVNSTSSALARHQLRPSNFWIRISNSYCIHCVVRTAGGSCDTLLTNPATSLVVPAIGIILFALWGFMPLMKEIRNHFDHGGNWKQSPTYVISSSYIQPLLLWTGATLICRGLDPVVLPSAASRAVKIRLVAFVRSLSTVLAIAYILTSLIQQVHKFLVDMRNPNDTRSMGLDFSIKAIYTGIWIAAVSLFMELLGFNTKKWITAGGFGTVLLTLAGREILTNFISSVMINASRPFVVNEWITTKIDGVEVTGVVEHVGMWSPTVIRGDDREAIYIPNHKFTVSILRNNTRRSHWRIKTYLAISHMDAGKIGVIVADMRKVLAKNHQIEQQKLHRRVFFEQIDPKTQALMIFVSCFVKTTHLEEYLNVQEDVLLDFLRIVGHHRARLATQTRTVQKSYGNADIDNIPFGEEMYNRVRGRPLLIDTSAKISEGKSKSRSASREEHKFKTSASVETKSASHDSPSLSNSDKKEHKKVVTEDDLMADIKNDHVTSRTPSPSTENVDPVSSTSMSGKGEPRGSEITERQGDGSVSLANPKKESRPALEDNIVLGVALEGSKRTLPIEEGIDPHLPETEPDTVEVGSSPKDKKGQSHTL</sequence>
<dbReference type="OrthoDB" id="1676006at2759"/>
<dbReference type="AlphaFoldDB" id="A0A2K2DMD6"/>
<evidence type="ECO:0000313" key="8">
    <source>
        <dbReference type="EMBL" id="PNT75444.1"/>
    </source>
</evidence>
<evidence type="ECO:0000256" key="4">
    <source>
        <dbReference type="SAM" id="Phobius"/>
    </source>
</evidence>
<dbReference type="GO" id="GO:0071470">
    <property type="term" value="P:cellular response to osmotic stress"/>
    <property type="evidence" value="ECO:0000318"/>
    <property type="project" value="GO_Central"/>
</dbReference>
<keyword evidence="4" id="KW-1133">Transmembrane helix</keyword>
<dbReference type="PANTHER" id="PTHR43634:SF7">
    <property type="entry name" value="MECHANOSENSITIVE ION CHANNEL PROTEIN"/>
    <property type="match status" value="1"/>
</dbReference>
<evidence type="ECO:0000259" key="6">
    <source>
        <dbReference type="Pfam" id="PF24956"/>
    </source>
</evidence>
<organism evidence="8">
    <name type="scientific">Brachypodium distachyon</name>
    <name type="common">Purple false brome</name>
    <name type="synonym">Trachynia distachya</name>
    <dbReference type="NCBI Taxonomy" id="15368"/>
    <lineage>
        <taxon>Eukaryota</taxon>
        <taxon>Viridiplantae</taxon>
        <taxon>Streptophyta</taxon>
        <taxon>Embryophyta</taxon>
        <taxon>Tracheophyta</taxon>
        <taxon>Spermatophyta</taxon>
        <taxon>Magnoliopsida</taxon>
        <taxon>Liliopsida</taxon>
        <taxon>Poales</taxon>
        <taxon>Poaceae</taxon>
        <taxon>BOP clade</taxon>
        <taxon>Pooideae</taxon>
        <taxon>Stipodae</taxon>
        <taxon>Brachypodieae</taxon>
        <taxon>Brachypodium</taxon>
    </lineage>
</organism>
<dbReference type="EnsemblPlants" id="PNT75444">
    <property type="protein sequence ID" value="PNT75444"/>
    <property type="gene ID" value="BRADI_1g32757v3"/>
</dbReference>
<feature type="region of interest" description="Disordered" evidence="3">
    <location>
        <begin position="514"/>
        <end position="681"/>
    </location>
</feature>
<evidence type="ECO:0000259" key="5">
    <source>
        <dbReference type="Pfam" id="PF00924"/>
    </source>
</evidence>
<dbReference type="Gene3D" id="1.10.287.1260">
    <property type="match status" value="1"/>
</dbReference>
<keyword evidence="4" id="KW-0812">Transmembrane</keyword>
<dbReference type="RefSeq" id="XP_024313018.1">
    <property type="nucleotide sequence ID" value="XM_024457250.1"/>
</dbReference>
<feature type="transmembrane region" description="Helical" evidence="4">
    <location>
        <begin position="136"/>
        <end position="155"/>
    </location>
</feature>
<feature type="domain" description="Mechanosensitive channel protein 2/3 transmembrane" evidence="7">
    <location>
        <begin position="177"/>
        <end position="305"/>
    </location>
</feature>
<dbReference type="GO" id="GO:0009526">
    <property type="term" value="C:plastid envelope"/>
    <property type="evidence" value="ECO:0000318"/>
    <property type="project" value="GO_Central"/>
</dbReference>
<comment type="subcellular location">
    <subcellularLocation>
        <location evidence="1">Membrane</location>
        <topology evidence="1">Multi-pass membrane protein</topology>
    </subcellularLocation>
</comment>
<dbReference type="InterPro" id="IPR010920">
    <property type="entry name" value="LSM_dom_sf"/>
</dbReference>
<reference evidence="8 9" key="1">
    <citation type="journal article" date="2010" name="Nature">
        <title>Genome sequencing and analysis of the model grass Brachypodium distachyon.</title>
        <authorList>
            <consortium name="International Brachypodium Initiative"/>
        </authorList>
    </citation>
    <scope>NUCLEOTIDE SEQUENCE [LARGE SCALE GENOMIC DNA]</scope>
    <source>
        <strain evidence="8">Bd21</strain>
        <strain evidence="9">cv. Bd21</strain>
    </source>
</reference>
<dbReference type="Pfam" id="PF00924">
    <property type="entry name" value="MS_channel_2nd"/>
    <property type="match status" value="1"/>
</dbReference>
<feature type="compositionally biased region" description="Polar residues" evidence="3">
    <location>
        <begin position="579"/>
        <end position="598"/>
    </location>
</feature>
<dbReference type="STRING" id="15368.A0A2K2DMD6"/>
<feature type="compositionally biased region" description="Basic and acidic residues" evidence="3">
    <location>
        <begin position="601"/>
        <end position="613"/>
    </location>
</feature>
<evidence type="ECO:0000256" key="1">
    <source>
        <dbReference type="ARBA" id="ARBA00004141"/>
    </source>
</evidence>
<dbReference type="InterPro" id="IPR057483">
    <property type="entry name" value="MSL2/3_TM_dom"/>
</dbReference>
<dbReference type="EMBL" id="CM000880">
    <property type="protein sequence ID" value="PNT75444.1"/>
    <property type="molecule type" value="Genomic_DNA"/>
</dbReference>
<protein>
    <recommendedName>
        <fullName evidence="11">Mechanosensitive ion channel protein</fullName>
    </recommendedName>
</protein>
<feature type="transmembrane region" description="Helical" evidence="4">
    <location>
        <begin position="289"/>
        <end position="308"/>
    </location>
</feature>
<evidence type="ECO:0000313" key="10">
    <source>
        <dbReference type="Proteomes" id="UP000008810"/>
    </source>
</evidence>
<gene>
    <name evidence="9" type="primary">LOC100841710</name>
    <name evidence="8" type="ORF">BRADI_1g32757v3</name>
</gene>
<dbReference type="ExpressionAtlas" id="A0A2K2DMD6">
    <property type="expression patterns" value="baseline"/>
</dbReference>
<dbReference type="SUPFAM" id="SSF50182">
    <property type="entry name" value="Sm-like ribonucleoproteins"/>
    <property type="match status" value="1"/>
</dbReference>
<feature type="transmembrane region" description="Helical" evidence="4">
    <location>
        <begin position="261"/>
        <end position="282"/>
    </location>
</feature>
<feature type="compositionally biased region" description="Basic and acidic residues" evidence="3">
    <location>
        <begin position="671"/>
        <end position="681"/>
    </location>
</feature>
<dbReference type="Gramene" id="PNT75444">
    <property type="protein sequence ID" value="PNT75444"/>
    <property type="gene ID" value="BRADI_1g32757v3"/>
</dbReference>
<dbReference type="Pfam" id="PF25237">
    <property type="entry name" value="MSL2_3"/>
    <property type="match status" value="1"/>
</dbReference>
<evidence type="ECO:0000259" key="7">
    <source>
        <dbReference type="Pfam" id="PF25237"/>
    </source>
</evidence>
<dbReference type="GO" id="GO:0005216">
    <property type="term" value="F:monoatomic ion channel activity"/>
    <property type="evidence" value="ECO:0000318"/>
    <property type="project" value="GO_Central"/>
</dbReference>
<feature type="domain" description="Mechanosensitive ion channel MscS" evidence="5">
    <location>
        <begin position="307"/>
        <end position="377"/>
    </location>
</feature>
<accession>A0A2K2DMD6</accession>
<keyword evidence="10" id="KW-1185">Reference proteome</keyword>
<feature type="compositionally biased region" description="Polar residues" evidence="3">
    <location>
        <begin position="535"/>
        <end position="553"/>
    </location>
</feature>
<comment type="similarity">
    <text evidence="2">Belongs to the MscS (TC 1.A.23) family.</text>
</comment>
<dbReference type="Proteomes" id="UP000008810">
    <property type="component" value="Chromosome 1"/>
</dbReference>
<evidence type="ECO:0008006" key="11">
    <source>
        <dbReference type="Google" id="ProtNLM"/>
    </source>
</evidence>
<dbReference type="PANTHER" id="PTHR43634">
    <property type="entry name" value="OW CONDUCTANCE MECHANOSENSITIVE CHANNEL"/>
    <property type="match status" value="1"/>
</dbReference>
<dbReference type="InterPro" id="IPR056876">
    <property type="entry name" value="Msl2-3_C"/>
</dbReference>
<feature type="compositionally biased region" description="Basic and acidic residues" evidence="3">
    <location>
        <begin position="642"/>
        <end position="659"/>
    </location>
</feature>
<feature type="transmembrane region" description="Helical" evidence="4">
    <location>
        <begin position="219"/>
        <end position="241"/>
    </location>
</feature>
<dbReference type="InterPro" id="IPR045042">
    <property type="entry name" value="YnaI-like"/>
</dbReference>
<evidence type="ECO:0000256" key="3">
    <source>
        <dbReference type="SAM" id="MobiDB-lite"/>
    </source>
</evidence>
<feature type="domain" description="Mechanosensitive ion channel protein 2/3 C-terminal" evidence="6">
    <location>
        <begin position="382"/>
        <end position="467"/>
    </location>
</feature>
<dbReference type="Pfam" id="PF24956">
    <property type="entry name" value="Msl2-3_C"/>
    <property type="match status" value="1"/>
</dbReference>
<dbReference type="InterPro" id="IPR006685">
    <property type="entry name" value="MscS_channel_2nd"/>
</dbReference>
<feature type="compositionally biased region" description="Basic and acidic residues" evidence="3">
    <location>
        <begin position="517"/>
        <end position="533"/>
    </location>
</feature>
<dbReference type="GeneID" id="100841710"/>
<dbReference type="GO" id="GO:0016020">
    <property type="term" value="C:membrane"/>
    <property type="evidence" value="ECO:0007669"/>
    <property type="project" value="UniProtKB-SubCell"/>
</dbReference>
<feature type="compositionally biased region" description="Basic and acidic residues" evidence="3">
    <location>
        <begin position="554"/>
        <end position="578"/>
    </location>
</feature>
<reference evidence="9" key="3">
    <citation type="submission" date="2018-08" db="UniProtKB">
        <authorList>
            <consortium name="EnsemblPlants"/>
        </authorList>
    </citation>
    <scope>IDENTIFICATION</scope>
    <source>
        <strain evidence="9">cv. Bd21</strain>
    </source>
</reference>
<reference evidence="8" key="2">
    <citation type="submission" date="2017-06" db="EMBL/GenBank/DDBJ databases">
        <title>WGS assembly of Brachypodium distachyon.</title>
        <authorList>
            <consortium name="The International Brachypodium Initiative"/>
            <person name="Lucas S."/>
            <person name="Harmon-Smith M."/>
            <person name="Lail K."/>
            <person name="Tice H."/>
            <person name="Grimwood J."/>
            <person name="Bruce D."/>
            <person name="Barry K."/>
            <person name="Shu S."/>
            <person name="Lindquist E."/>
            <person name="Wang M."/>
            <person name="Pitluck S."/>
            <person name="Vogel J.P."/>
            <person name="Garvin D.F."/>
            <person name="Mockler T.C."/>
            <person name="Schmutz J."/>
            <person name="Rokhsar D."/>
            <person name="Bevan M.W."/>
        </authorList>
    </citation>
    <scope>NUCLEOTIDE SEQUENCE</scope>
    <source>
        <strain evidence="8">Bd21</strain>
    </source>
</reference>
<evidence type="ECO:0000256" key="2">
    <source>
        <dbReference type="ARBA" id="ARBA00008017"/>
    </source>
</evidence>
<evidence type="ECO:0000313" key="9">
    <source>
        <dbReference type="EnsemblPlants" id="PNT75444"/>
    </source>
</evidence>
<proteinExistence type="inferred from homology"/>
<name>A0A2K2DMD6_BRADI</name>